<keyword evidence="2" id="KW-1185">Reference proteome</keyword>
<gene>
    <name evidence="1" type="ORF">PILCRDRAFT_829100</name>
</gene>
<dbReference type="HOGENOM" id="CLU_2961674_0_0_1"/>
<organism evidence="1 2">
    <name type="scientific">Piloderma croceum (strain F 1598)</name>
    <dbReference type="NCBI Taxonomy" id="765440"/>
    <lineage>
        <taxon>Eukaryota</taxon>
        <taxon>Fungi</taxon>
        <taxon>Dikarya</taxon>
        <taxon>Basidiomycota</taxon>
        <taxon>Agaricomycotina</taxon>
        <taxon>Agaricomycetes</taxon>
        <taxon>Agaricomycetidae</taxon>
        <taxon>Atheliales</taxon>
        <taxon>Atheliaceae</taxon>
        <taxon>Piloderma</taxon>
    </lineage>
</organism>
<proteinExistence type="predicted"/>
<protein>
    <submittedName>
        <fullName evidence="1">Uncharacterized protein</fullName>
    </submittedName>
</protein>
<sequence>MSDEMVDDFVWILQQLSQQPKYPALTHLKFKFTHCVEVSPEFIKVLPTWDVTYSVSLLV</sequence>
<reference evidence="2" key="2">
    <citation type="submission" date="2015-01" db="EMBL/GenBank/DDBJ databases">
        <title>Evolutionary Origins and Diversification of the Mycorrhizal Mutualists.</title>
        <authorList>
            <consortium name="DOE Joint Genome Institute"/>
            <consortium name="Mycorrhizal Genomics Consortium"/>
            <person name="Kohler A."/>
            <person name="Kuo A."/>
            <person name="Nagy L.G."/>
            <person name="Floudas D."/>
            <person name="Copeland A."/>
            <person name="Barry K.W."/>
            <person name="Cichocki N."/>
            <person name="Veneault-Fourrey C."/>
            <person name="LaButti K."/>
            <person name="Lindquist E.A."/>
            <person name="Lipzen A."/>
            <person name="Lundell T."/>
            <person name="Morin E."/>
            <person name="Murat C."/>
            <person name="Riley R."/>
            <person name="Ohm R."/>
            <person name="Sun H."/>
            <person name="Tunlid A."/>
            <person name="Henrissat B."/>
            <person name="Grigoriev I.V."/>
            <person name="Hibbett D.S."/>
            <person name="Martin F."/>
        </authorList>
    </citation>
    <scope>NUCLEOTIDE SEQUENCE [LARGE SCALE GENOMIC DNA]</scope>
    <source>
        <strain evidence="2">F 1598</strain>
    </source>
</reference>
<accession>A0A0C3B889</accession>
<dbReference type="EMBL" id="KN833080">
    <property type="protein sequence ID" value="KIM73517.1"/>
    <property type="molecule type" value="Genomic_DNA"/>
</dbReference>
<dbReference type="AlphaFoldDB" id="A0A0C3B889"/>
<evidence type="ECO:0000313" key="1">
    <source>
        <dbReference type="EMBL" id="KIM73517.1"/>
    </source>
</evidence>
<name>A0A0C3B889_PILCF</name>
<dbReference type="InParanoid" id="A0A0C3B889"/>
<evidence type="ECO:0000313" key="2">
    <source>
        <dbReference type="Proteomes" id="UP000054166"/>
    </source>
</evidence>
<dbReference type="Proteomes" id="UP000054166">
    <property type="component" value="Unassembled WGS sequence"/>
</dbReference>
<reference evidence="1 2" key="1">
    <citation type="submission" date="2014-04" db="EMBL/GenBank/DDBJ databases">
        <authorList>
            <consortium name="DOE Joint Genome Institute"/>
            <person name="Kuo A."/>
            <person name="Tarkka M."/>
            <person name="Buscot F."/>
            <person name="Kohler A."/>
            <person name="Nagy L.G."/>
            <person name="Floudas D."/>
            <person name="Copeland A."/>
            <person name="Barry K.W."/>
            <person name="Cichocki N."/>
            <person name="Veneault-Fourrey C."/>
            <person name="LaButti K."/>
            <person name="Lindquist E.A."/>
            <person name="Lipzen A."/>
            <person name="Lundell T."/>
            <person name="Morin E."/>
            <person name="Murat C."/>
            <person name="Sun H."/>
            <person name="Tunlid A."/>
            <person name="Henrissat B."/>
            <person name="Grigoriev I.V."/>
            <person name="Hibbett D.S."/>
            <person name="Martin F."/>
            <person name="Nordberg H.P."/>
            <person name="Cantor M.N."/>
            <person name="Hua S.X."/>
        </authorList>
    </citation>
    <scope>NUCLEOTIDE SEQUENCE [LARGE SCALE GENOMIC DNA]</scope>
    <source>
        <strain evidence="1 2">F 1598</strain>
    </source>
</reference>